<dbReference type="Pfam" id="PF14552">
    <property type="entry name" value="Tautomerase_2"/>
    <property type="match status" value="1"/>
</dbReference>
<dbReference type="PANTHER" id="PTHR38460">
    <property type="entry name" value="TAUTOMERASE YOLI-RELATED"/>
    <property type="match status" value="1"/>
</dbReference>
<dbReference type="Proteomes" id="UP000032673">
    <property type="component" value="Unassembled WGS sequence"/>
</dbReference>
<dbReference type="Gene3D" id="3.30.429.10">
    <property type="entry name" value="Macrophage Migration Inhibitory Factor"/>
    <property type="match status" value="1"/>
</dbReference>
<evidence type="ECO:0000313" key="1">
    <source>
        <dbReference type="EMBL" id="GAN64465.1"/>
    </source>
</evidence>
<gene>
    <name evidence="1" type="ORF">Abin_079_008</name>
</gene>
<keyword evidence="2" id="KW-1185">Reference proteome</keyword>
<dbReference type="SUPFAM" id="SSF55331">
    <property type="entry name" value="Tautomerase/MIF"/>
    <property type="match status" value="1"/>
</dbReference>
<name>A0ABQ0KAJ8_9PROT</name>
<dbReference type="EMBL" id="BAMW01000076">
    <property type="protein sequence ID" value="GAN64465.1"/>
    <property type="molecule type" value="Genomic_DNA"/>
</dbReference>
<organism evidence="1 2">
    <name type="scientific">Acetobacter indonesiensis</name>
    <dbReference type="NCBI Taxonomy" id="104101"/>
    <lineage>
        <taxon>Bacteria</taxon>
        <taxon>Pseudomonadati</taxon>
        <taxon>Pseudomonadota</taxon>
        <taxon>Alphaproteobacteria</taxon>
        <taxon>Acetobacterales</taxon>
        <taxon>Acetobacteraceae</taxon>
        <taxon>Acetobacter</taxon>
    </lineage>
</organism>
<dbReference type="InterPro" id="IPR014347">
    <property type="entry name" value="Tautomerase/MIF_sf"/>
</dbReference>
<dbReference type="InterPro" id="IPR037479">
    <property type="entry name" value="Tauto_MSAD"/>
</dbReference>
<proteinExistence type="predicted"/>
<accession>A0ABQ0KAJ8</accession>
<sequence>MFNKVLTLTIGRNMPLLHFHIFEGRNEEAVKKLLDVSHEVMFEVFQVPYRDRYQLVSEYKPSHMIMEDTGLGIQRSENFILLQIFTRPRGSEAMMKFYRILADMLRIECGIEGSDLMISVVENNDSHWSFGNGRAQFLTGELGSKKTIESLF</sequence>
<protein>
    <submittedName>
        <fullName evidence="1">4-oxalocrotonate tautomerase</fullName>
    </submittedName>
</protein>
<reference evidence="1 2" key="1">
    <citation type="submission" date="2012-11" db="EMBL/GenBank/DDBJ databases">
        <title>Whole genome sequence of Acetobacter indonesiensis 5H-1.</title>
        <authorList>
            <person name="Azuma Y."/>
            <person name="Higashiura N."/>
            <person name="Hirakawa H."/>
            <person name="Matsushita K."/>
        </authorList>
    </citation>
    <scope>NUCLEOTIDE SEQUENCE [LARGE SCALE GENOMIC DNA]</scope>
    <source>
        <strain evidence="1 2">5H-1</strain>
    </source>
</reference>
<comment type="caution">
    <text evidence="1">The sequence shown here is derived from an EMBL/GenBank/DDBJ whole genome shotgun (WGS) entry which is preliminary data.</text>
</comment>
<evidence type="ECO:0000313" key="2">
    <source>
        <dbReference type="Proteomes" id="UP000032673"/>
    </source>
</evidence>
<dbReference type="PANTHER" id="PTHR38460:SF1">
    <property type="entry name" value="TAUTOMERASE YOLI-RELATED"/>
    <property type="match status" value="1"/>
</dbReference>